<dbReference type="KEGG" id="dcb:C3Y92_16035"/>
<proteinExistence type="predicted"/>
<accession>A0A4P6HN38</accession>
<evidence type="ECO:0000313" key="2">
    <source>
        <dbReference type="Proteomes" id="UP000293296"/>
    </source>
</evidence>
<evidence type="ECO:0000313" key="1">
    <source>
        <dbReference type="EMBL" id="QAZ68657.1"/>
    </source>
</evidence>
<name>A0A4P6HN38_9BACT</name>
<dbReference type="Proteomes" id="UP000293296">
    <property type="component" value="Chromosome"/>
</dbReference>
<organism evidence="1 2">
    <name type="scientific">Solidesulfovibrio carbinolicus</name>
    <dbReference type="NCBI Taxonomy" id="296842"/>
    <lineage>
        <taxon>Bacteria</taxon>
        <taxon>Pseudomonadati</taxon>
        <taxon>Thermodesulfobacteriota</taxon>
        <taxon>Desulfovibrionia</taxon>
        <taxon>Desulfovibrionales</taxon>
        <taxon>Desulfovibrionaceae</taxon>
        <taxon>Solidesulfovibrio</taxon>
    </lineage>
</organism>
<dbReference type="EMBL" id="CP026538">
    <property type="protein sequence ID" value="QAZ68657.1"/>
    <property type="molecule type" value="Genomic_DNA"/>
</dbReference>
<gene>
    <name evidence="1" type="ORF">C3Y92_16035</name>
</gene>
<protein>
    <submittedName>
        <fullName evidence="1">Uncharacterized protein</fullName>
    </submittedName>
</protein>
<sequence length="62" mass="6984">MEKKRQTVLQVGIAAGQNESKEELTLEELLPIFGTADPRILFYRDYCGDFGGGKKKSKPRPK</sequence>
<keyword evidence="2" id="KW-1185">Reference proteome</keyword>
<reference evidence="1 2" key="1">
    <citation type="submission" date="2018-02" db="EMBL/GenBank/DDBJ databases">
        <title>Genome sequence of Desulfovibrio carbinolicus DSM 3852.</title>
        <authorList>
            <person name="Wilbanks E."/>
            <person name="Skennerton C.T."/>
            <person name="Orphan V.J."/>
        </authorList>
    </citation>
    <scope>NUCLEOTIDE SEQUENCE [LARGE SCALE GENOMIC DNA]</scope>
    <source>
        <strain evidence="1 2">DSM 3852</strain>
    </source>
</reference>
<dbReference type="RefSeq" id="WP_129354305.1">
    <property type="nucleotide sequence ID" value="NZ_CP026538.1"/>
</dbReference>
<dbReference type="AlphaFoldDB" id="A0A4P6HN38"/>